<proteinExistence type="predicted"/>
<evidence type="ECO:0000256" key="1">
    <source>
        <dbReference type="SAM" id="MobiDB-lite"/>
    </source>
</evidence>
<organism evidence="2 3">
    <name type="scientific">Xanthomonas oryzae pv. oryzae (strain KACC10331 / KXO85)</name>
    <dbReference type="NCBI Taxonomy" id="291331"/>
    <lineage>
        <taxon>Bacteria</taxon>
        <taxon>Pseudomonadati</taxon>
        <taxon>Pseudomonadota</taxon>
        <taxon>Gammaproteobacteria</taxon>
        <taxon>Lysobacterales</taxon>
        <taxon>Lysobacteraceae</taxon>
        <taxon>Xanthomonas</taxon>
    </lineage>
</organism>
<name>Q5GXC7_XANOR</name>
<evidence type="ECO:0000313" key="3">
    <source>
        <dbReference type="Proteomes" id="UP000006735"/>
    </source>
</evidence>
<feature type="compositionally biased region" description="Low complexity" evidence="1">
    <location>
        <begin position="154"/>
        <end position="166"/>
    </location>
</feature>
<keyword evidence="3" id="KW-1185">Reference proteome</keyword>
<dbReference type="AlphaFoldDB" id="Q5GXC7"/>
<gene>
    <name evidence="2" type="ordered locus">XOO3390</name>
</gene>
<reference evidence="2 3" key="1">
    <citation type="journal article" date="2005" name="Nucleic Acids Res.">
        <title>The genome sequence of Xanthomonas oryzae pathovar oryzae KACC10331, the bacterial blight pathogen of rice.</title>
        <authorList>
            <person name="Lee B.M."/>
            <person name="Park Y.J."/>
            <person name="Park D.S."/>
            <person name="Kang H.W."/>
            <person name="Kim J.G."/>
            <person name="Song E.S."/>
            <person name="Park I.C."/>
            <person name="Yoon U.H."/>
            <person name="Hahn J.H."/>
            <person name="Koo B.S."/>
            <person name="Lee G.B."/>
            <person name="Kim H."/>
            <person name="Park H.S."/>
            <person name="Yoon K.O."/>
            <person name="Kim J.H."/>
            <person name="Jung C.H."/>
            <person name="Koh N.H."/>
            <person name="Seo J.S."/>
            <person name="Go S.J."/>
        </authorList>
    </citation>
    <scope>NUCLEOTIDE SEQUENCE [LARGE SCALE GENOMIC DNA]</scope>
    <source>
        <strain evidence="3">KACC10331 / KXO85</strain>
    </source>
</reference>
<feature type="region of interest" description="Disordered" evidence="1">
    <location>
        <begin position="123"/>
        <end position="169"/>
    </location>
</feature>
<dbReference type="HOGENOM" id="CLU_1433971_0_0_6"/>
<accession>Q5GXC7</accession>
<dbReference type="EMBL" id="AE013598">
    <property type="protein sequence ID" value="AAW76644.1"/>
    <property type="molecule type" value="Genomic_DNA"/>
</dbReference>
<dbReference type="Proteomes" id="UP000006735">
    <property type="component" value="Chromosome"/>
</dbReference>
<evidence type="ECO:0000313" key="2">
    <source>
        <dbReference type="EMBL" id="AAW76644.1"/>
    </source>
</evidence>
<dbReference type="KEGG" id="xoo:XOO3390"/>
<protein>
    <submittedName>
        <fullName evidence="2">Uncharacterized protein</fullName>
    </submittedName>
</protein>
<sequence length="189" mass="20481">MRACALADRFASADSRGCSGVKCVVAPSNLCRSTSTQTTCALAQTQTPDARLMRVANLASQHKPAGVPQNYVQTPFGYFAPACVRHIGASERILADCALQHANGVREQYARCSQDNFTSNGIRVRPNGLGMDGQQVRRGASSAAFKQRRPRQLSTTPTSAPPHTSAGCRPDALWRIGKCRRIPPTWRAR</sequence>